<feature type="region of interest" description="Disordered" evidence="1">
    <location>
        <begin position="108"/>
        <end position="132"/>
    </location>
</feature>
<proteinExistence type="predicted"/>
<sequence>MASAELLKRQTNPAKKDSHWVTAVGRASPGIPGPSGTPAISRSISTSRSRAHVSPLTLQCNPHISLTLHTGISTSGVGFGSDTTANLDHSRAVDIILISGAPQQVEPGKRFSHANASFSAGSSQPRQMRSQSRTRLCVASGASGEFSLAGGRILFAGQGSVLGVAGSESLIVRCQ</sequence>
<keyword evidence="3" id="KW-1185">Reference proteome</keyword>
<feature type="region of interest" description="Disordered" evidence="1">
    <location>
        <begin position="1"/>
        <end position="48"/>
    </location>
</feature>
<dbReference type="AlphaFoldDB" id="A0A1L9PYM0"/>
<organism evidence="2 3">
    <name type="scientific">Aspergillus versicolor CBS 583.65</name>
    <dbReference type="NCBI Taxonomy" id="1036611"/>
    <lineage>
        <taxon>Eukaryota</taxon>
        <taxon>Fungi</taxon>
        <taxon>Dikarya</taxon>
        <taxon>Ascomycota</taxon>
        <taxon>Pezizomycotina</taxon>
        <taxon>Eurotiomycetes</taxon>
        <taxon>Eurotiomycetidae</taxon>
        <taxon>Eurotiales</taxon>
        <taxon>Aspergillaceae</taxon>
        <taxon>Aspergillus</taxon>
        <taxon>Aspergillus subgen. Nidulantes</taxon>
    </lineage>
</organism>
<gene>
    <name evidence="2" type="ORF">ASPVEDRAFT_330425</name>
</gene>
<evidence type="ECO:0000313" key="2">
    <source>
        <dbReference type="EMBL" id="OJJ06617.1"/>
    </source>
</evidence>
<protein>
    <submittedName>
        <fullName evidence="2">Uncharacterized protein</fullName>
    </submittedName>
</protein>
<dbReference type="VEuPathDB" id="FungiDB:ASPVEDRAFT_330425"/>
<dbReference type="Proteomes" id="UP000184073">
    <property type="component" value="Unassembled WGS sequence"/>
</dbReference>
<dbReference type="GeneID" id="63726190"/>
<evidence type="ECO:0000256" key="1">
    <source>
        <dbReference type="SAM" id="MobiDB-lite"/>
    </source>
</evidence>
<dbReference type="RefSeq" id="XP_040672379.1">
    <property type="nucleotide sequence ID" value="XM_040810679.1"/>
</dbReference>
<dbReference type="EMBL" id="KV878135">
    <property type="protein sequence ID" value="OJJ06617.1"/>
    <property type="molecule type" value="Genomic_DNA"/>
</dbReference>
<accession>A0A1L9PYM0</accession>
<name>A0A1L9PYM0_ASPVE</name>
<evidence type="ECO:0000313" key="3">
    <source>
        <dbReference type="Proteomes" id="UP000184073"/>
    </source>
</evidence>
<reference evidence="3" key="1">
    <citation type="journal article" date="2017" name="Genome Biol.">
        <title>Comparative genomics reveals high biological diversity and specific adaptations in the industrially and medically important fungal genus Aspergillus.</title>
        <authorList>
            <person name="de Vries R.P."/>
            <person name="Riley R."/>
            <person name="Wiebenga A."/>
            <person name="Aguilar-Osorio G."/>
            <person name="Amillis S."/>
            <person name="Uchima C.A."/>
            <person name="Anderluh G."/>
            <person name="Asadollahi M."/>
            <person name="Askin M."/>
            <person name="Barry K."/>
            <person name="Battaglia E."/>
            <person name="Bayram O."/>
            <person name="Benocci T."/>
            <person name="Braus-Stromeyer S.A."/>
            <person name="Caldana C."/>
            <person name="Canovas D."/>
            <person name="Cerqueira G.C."/>
            <person name="Chen F."/>
            <person name="Chen W."/>
            <person name="Choi C."/>
            <person name="Clum A."/>
            <person name="Dos Santos R.A."/>
            <person name="Damasio A.R."/>
            <person name="Diallinas G."/>
            <person name="Emri T."/>
            <person name="Fekete E."/>
            <person name="Flipphi M."/>
            <person name="Freyberg S."/>
            <person name="Gallo A."/>
            <person name="Gournas C."/>
            <person name="Habgood R."/>
            <person name="Hainaut M."/>
            <person name="Harispe M.L."/>
            <person name="Henrissat B."/>
            <person name="Hilden K.S."/>
            <person name="Hope R."/>
            <person name="Hossain A."/>
            <person name="Karabika E."/>
            <person name="Karaffa L."/>
            <person name="Karanyi Z."/>
            <person name="Krasevec N."/>
            <person name="Kuo A."/>
            <person name="Kusch H."/>
            <person name="LaButti K."/>
            <person name="Lagendijk E.L."/>
            <person name="Lapidus A."/>
            <person name="Levasseur A."/>
            <person name="Lindquist E."/>
            <person name="Lipzen A."/>
            <person name="Logrieco A.F."/>
            <person name="MacCabe A."/>
            <person name="Maekelae M.R."/>
            <person name="Malavazi I."/>
            <person name="Melin P."/>
            <person name="Meyer V."/>
            <person name="Mielnichuk N."/>
            <person name="Miskei M."/>
            <person name="Molnar A.P."/>
            <person name="Mule G."/>
            <person name="Ngan C.Y."/>
            <person name="Orejas M."/>
            <person name="Orosz E."/>
            <person name="Ouedraogo J.P."/>
            <person name="Overkamp K.M."/>
            <person name="Park H.-S."/>
            <person name="Perrone G."/>
            <person name="Piumi F."/>
            <person name="Punt P.J."/>
            <person name="Ram A.F."/>
            <person name="Ramon A."/>
            <person name="Rauscher S."/>
            <person name="Record E."/>
            <person name="Riano-Pachon D.M."/>
            <person name="Robert V."/>
            <person name="Roehrig J."/>
            <person name="Ruller R."/>
            <person name="Salamov A."/>
            <person name="Salih N.S."/>
            <person name="Samson R.A."/>
            <person name="Sandor E."/>
            <person name="Sanguinetti M."/>
            <person name="Schuetze T."/>
            <person name="Sepcic K."/>
            <person name="Shelest E."/>
            <person name="Sherlock G."/>
            <person name="Sophianopoulou V."/>
            <person name="Squina F.M."/>
            <person name="Sun H."/>
            <person name="Susca A."/>
            <person name="Todd R.B."/>
            <person name="Tsang A."/>
            <person name="Unkles S.E."/>
            <person name="van de Wiele N."/>
            <person name="van Rossen-Uffink D."/>
            <person name="Oliveira J.V."/>
            <person name="Vesth T.C."/>
            <person name="Visser J."/>
            <person name="Yu J.-H."/>
            <person name="Zhou M."/>
            <person name="Andersen M.R."/>
            <person name="Archer D.B."/>
            <person name="Baker S.E."/>
            <person name="Benoit I."/>
            <person name="Brakhage A.A."/>
            <person name="Braus G.H."/>
            <person name="Fischer R."/>
            <person name="Frisvad J.C."/>
            <person name="Goldman G.H."/>
            <person name="Houbraken J."/>
            <person name="Oakley B."/>
            <person name="Pocsi I."/>
            <person name="Scazzocchio C."/>
            <person name="Seiboth B."/>
            <person name="vanKuyk P.A."/>
            <person name="Wortman J."/>
            <person name="Dyer P.S."/>
            <person name="Grigoriev I.V."/>
        </authorList>
    </citation>
    <scope>NUCLEOTIDE SEQUENCE [LARGE SCALE GENOMIC DNA]</scope>
    <source>
        <strain evidence="3">CBS 583.65</strain>
    </source>
</reference>
<feature type="compositionally biased region" description="Low complexity" evidence="1">
    <location>
        <begin position="122"/>
        <end position="132"/>
    </location>
</feature>